<dbReference type="Proteomes" id="UP000475545">
    <property type="component" value="Unassembled WGS sequence"/>
</dbReference>
<proteinExistence type="predicted"/>
<protein>
    <recommendedName>
        <fullName evidence="1">Protein kinase domain-containing protein</fullName>
    </recommendedName>
</protein>
<evidence type="ECO:0000313" key="2">
    <source>
        <dbReference type="EMBL" id="MXP20221.1"/>
    </source>
</evidence>
<dbReference type="InterPro" id="IPR011009">
    <property type="entry name" value="Kinase-like_dom_sf"/>
</dbReference>
<dbReference type="PROSITE" id="PS50011">
    <property type="entry name" value="PROTEIN_KINASE_DOM"/>
    <property type="match status" value="1"/>
</dbReference>
<reference evidence="2 3" key="1">
    <citation type="submission" date="2019-11" db="EMBL/GenBank/DDBJ databases">
        <title>Gordonia sp. nov., a novel actinobacterium isolated from mangrove soil in Hainan.</title>
        <authorList>
            <person name="Huang X."/>
            <person name="Xie Y."/>
            <person name="Chu X."/>
            <person name="Xiao K."/>
        </authorList>
    </citation>
    <scope>NUCLEOTIDE SEQUENCE [LARGE SCALE GENOMIC DNA]</scope>
    <source>
        <strain evidence="2 3">HNM0687</strain>
    </source>
</reference>
<keyword evidence="3" id="KW-1185">Reference proteome</keyword>
<dbReference type="EMBL" id="WMBR01000001">
    <property type="protein sequence ID" value="MXP20221.1"/>
    <property type="molecule type" value="Genomic_DNA"/>
</dbReference>
<dbReference type="GO" id="GO:0005524">
    <property type="term" value="F:ATP binding"/>
    <property type="evidence" value="ECO:0007669"/>
    <property type="project" value="InterPro"/>
</dbReference>
<dbReference type="AlphaFoldDB" id="A0A6L7GLU7"/>
<organism evidence="2 3">
    <name type="scientific">Gordonia mangrovi</name>
    <dbReference type="NCBI Taxonomy" id="2665643"/>
    <lineage>
        <taxon>Bacteria</taxon>
        <taxon>Bacillati</taxon>
        <taxon>Actinomycetota</taxon>
        <taxon>Actinomycetes</taxon>
        <taxon>Mycobacteriales</taxon>
        <taxon>Gordoniaceae</taxon>
        <taxon>Gordonia</taxon>
    </lineage>
</organism>
<dbReference type="RefSeq" id="WP_160900389.1">
    <property type="nucleotide sequence ID" value="NZ_CP102850.1"/>
</dbReference>
<comment type="caution">
    <text evidence="2">The sequence shown here is derived from an EMBL/GenBank/DDBJ whole genome shotgun (WGS) entry which is preliminary data.</text>
</comment>
<dbReference type="SUPFAM" id="SSF56112">
    <property type="entry name" value="Protein kinase-like (PK-like)"/>
    <property type="match status" value="1"/>
</dbReference>
<accession>A0A6L7GLU7</accession>
<name>A0A6L7GLU7_9ACTN</name>
<dbReference type="GO" id="GO:0004672">
    <property type="term" value="F:protein kinase activity"/>
    <property type="evidence" value="ECO:0007669"/>
    <property type="project" value="InterPro"/>
</dbReference>
<evidence type="ECO:0000259" key="1">
    <source>
        <dbReference type="PROSITE" id="PS50011"/>
    </source>
</evidence>
<sequence length="482" mass="52970">MTVQRDALDVETYLAKGGFGAVYKVTTPSGLITSASCAFKEWKPTKLDQVVIDNVAVLIDYQRRMDAADRQLLDDLTTWPLDTVTEPGGGVVGYLMRIVPDDFFENDIIQIPHNISKPRSFTDLTDPEVAERSGVVDIVAKDDLVERIRMCAWMCRIFALLHRHNITYGDINEKNVLYSSKHDPPVMLVDIDPARVEGRSPQFTQANLAHMVAPENTGKNHTSRQDELTDRYKIARLCAQILISSRSLDPQFRALRPVSDREGFELFERGLRGPRADRPSAAEWYGYFYRRIAALTRPPEVHAFTVEPEAVQNGATVTVRWHVAGHDSLVVIAPDGQQYHTDSAANEWLTVNPGSSGSFRVIARNRYGSVESHSVDVYLYEPPTIEMVTVPAGPAASSFPTLDLATLADALAGSSAPDTVRNFLADGSAIPLALPFQSYDEALTMPGVSGMLTSPDFSVAFGPDLNRKAAELAAQALAANPP</sequence>
<dbReference type="Gene3D" id="1.10.510.10">
    <property type="entry name" value="Transferase(Phosphotransferase) domain 1"/>
    <property type="match status" value="1"/>
</dbReference>
<dbReference type="InterPro" id="IPR000719">
    <property type="entry name" value="Prot_kinase_dom"/>
</dbReference>
<evidence type="ECO:0000313" key="3">
    <source>
        <dbReference type="Proteomes" id="UP000475545"/>
    </source>
</evidence>
<feature type="domain" description="Protein kinase" evidence="1">
    <location>
        <begin position="8"/>
        <end position="288"/>
    </location>
</feature>
<gene>
    <name evidence="2" type="ORF">GIY30_02395</name>
</gene>